<evidence type="ECO:0000313" key="5">
    <source>
        <dbReference type="Proteomes" id="UP000216001"/>
    </source>
</evidence>
<accession>A0A264VRC5</accession>
<dbReference type="Gene3D" id="3.40.630.30">
    <property type="match status" value="1"/>
</dbReference>
<gene>
    <name evidence="4" type="ORF">CHI95_15095</name>
</gene>
<dbReference type="AlphaFoldDB" id="A0A264VRC5"/>
<dbReference type="EMBL" id="NOWC01000018">
    <property type="protein sequence ID" value="OZS73835.1"/>
    <property type="molecule type" value="Genomic_DNA"/>
</dbReference>
<dbReference type="SUPFAM" id="SSF55729">
    <property type="entry name" value="Acyl-CoA N-acyltransferases (Nat)"/>
    <property type="match status" value="1"/>
</dbReference>
<proteinExistence type="predicted"/>
<evidence type="ECO:0000256" key="2">
    <source>
        <dbReference type="ARBA" id="ARBA00023315"/>
    </source>
</evidence>
<dbReference type="InterPro" id="IPR050680">
    <property type="entry name" value="YpeA/RimI_acetyltransf"/>
</dbReference>
<dbReference type="PROSITE" id="PS51186">
    <property type="entry name" value="GNAT"/>
    <property type="match status" value="1"/>
</dbReference>
<keyword evidence="2" id="KW-0012">Acyltransferase</keyword>
<organism evidence="4 5">
    <name type="scientific">Providencia rettgeri</name>
    <dbReference type="NCBI Taxonomy" id="587"/>
    <lineage>
        <taxon>Bacteria</taxon>
        <taxon>Pseudomonadati</taxon>
        <taxon>Pseudomonadota</taxon>
        <taxon>Gammaproteobacteria</taxon>
        <taxon>Enterobacterales</taxon>
        <taxon>Morganellaceae</taxon>
        <taxon>Providencia</taxon>
    </lineage>
</organism>
<dbReference type="CDD" id="cd04301">
    <property type="entry name" value="NAT_SF"/>
    <property type="match status" value="1"/>
</dbReference>
<feature type="domain" description="N-acetyltransferase" evidence="3">
    <location>
        <begin position="1"/>
        <end position="150"/>
    </location>
</feature>
<dbReference type="Proteomes" id="UP000216001">
    <property type="component" value="Unassembled WGS sequence"/>
</dbReference>
<sequence length="150" mass="17312">MNIKKIEYTDLNEVKNFIIKSDHDFIPSLSSRVNIAEYTTKLINNAVLFSISKNKVIIALVACYANNHDEKIAYIPYIAVSKQYRGLGCSKLLLNYLIDYLINHEFKSVSLTVKKNSTAYNLYEKYGFMEKQEFIYSNTNILGCDMELIL</sequence>
<dbReference type="InterPro" id="IPR000182">
    <property type="entry name" value="GNAT_dom"/>
</dbReference>
<evidence type="ECO:0000259" key="3">
    <source>
        <dbReference type="PROSITE" id="PS51186"/>
    </source>
</evidence>
<protein>
    <recommendedName>
        <fullName evidence="3">N-acetyltransferase domain-containing protein</fullName>
    </recommendedName>
</protein>
<evidence type="ECO:0000256" key="1">
    <source>
        <dbReference type="ARBA" id="ARBA00022679"/>
    </source>
</evidence>
<keyword evidence="1" id="KW-0808">Transferase</keyword>
<dbReference type="GO" id="GO:0016747">
    <property type="term" value="F:acyltransferase activity, transferring groups other than amino-acyl groups"/>
    <property type="evidence" value="ECO:0007669"/>
    <property type="project" value="InterPro"/>
</dbReference>
<comment type="caution">
    <text evidence="4">The sequence shown here is derived from an EMBL/GenBank/DDBJ whole genome shotgun (WGS) entry which is preliminary data.</text>
</comment>
<dbReference type="Pfam" id="PF00583">
    <property type="entry name" value="Acetyltransf_1"/>
    <property type="match status" value="1"/>
</dbReference>
<name>A0A264VRC5_PRORE</name>
<dbReference type="InterPro" id="IPR016181">
    <property type="entry name" value="Acyl_CoA_acyltransferase"/>
</dbReference>
<evidence type="ECO:0000313" key="4">
    <source>
        <dbReference type="EMBL" id="OZS73835.1"/>
    </source>
</evidence>
<reference evidence="4 5" key="1">
    <citation type="submission" date="2017-07" db="EMBL/GenBank/DDBJ databases">
        <title>blaIMP-27 on transferable plasmids in Proteus mirabilis and Providencia rettgeri.</title>
        <authorList>
            <person name="Potter R."/>
        </authorList>
    </citation>
    <scope>NUCLEOTIDE SEQUENCE [LARGE SCALE GENOMIC DNA]</scope>
    <source>
        <strain evidence="4 5">PR1</strain>
    </source>
</reference>
<dbReference type="PANTHER" id="PTHR43420">
    <property type="entry name" value="ACETYLTRANSFERASE"/>
    <property type="match status" value="1"/>
</dbReference>
<dbReference type="RefSeq" id="WP_094962072.1">
    <property type="nucleotide sequence ID" value="NZ_JANGWI010000032.1"/>
</dbReference>